<keyword evidence="2" id="KW-0378">Hydrolase</keyword>
<comment type="caution">
    <text evidence="2">The sequence shown here is derived from an EMBL/GenBank/DDBJ whole genome shotgun (WGS) entry which is preliminary data.</text>
</comment>
<keyword evidence="3" id="KW-1185">Reference proteome</keyword>
<dbReference type="PANTHER" id="PTHR43798">
    <property type="entry name" value="MONOACYLGLYCEROL LIPASE"/>
    <property type="match status" value="1"/>
</dbReference>
<proteinExistence type="predicted"/>
<reference evidence="2" key="1">
    <citation type="submission" date="2022-07" db="EMBL/GenBank/DDBJ databases">
        <title>Taxonomy of Novel Oxalotrophic and Methylotrophic Bacteria.</title>
        <authorList>
            <person name="Sahin N."/>
            <person name="Tani A."/>
        </authorList>
    </citation>
    <scope>NUCLEOTIDE SEQUENCE</scope>
    <source>
        <strain evidence="2">Y10</strain>
    </source>
</reference>
<accession>A0ABQ5MEZ1</accession>
<evidence type="ECO:0000259" key="1">
    <source>
        <dbReference type="Pfam" id="PF00561"/>
    </source>
</evidence>
<sequence length="259" mass="28309">MPQTAYNNSDIHYTINGTGNALVLLHGFLESNAIYKPLTEELAKTHTVVAIDLPGHGQTGCFDNIHSMELMADVVHTVLEAEGISKAGFTGHSMGGYVALAFLRKYPEMVTHLMLLNSVANEDSPEKKANRDRGIKVVQQMPENFISMGVMNLFSEAHKESFATEIQTLKQEALKTPVEGVTAALAGMRDRPDSVTLLKNTNIKKHYIIGTEDPTIDVSAIIEQADEVGAGTTVVEGGHMSYLENKDETLQAMLSFFEN</sequence>
<dbReference type="Proteomes" id="UP001143543">
    <property type="component" value="Unassembled WGS sequence"/>
</dbReference>
<dbReference type="Gene3D" id="3.40.50.1820">
    <property type="entry name" value="alpha/beta hydrolase"/>
    <property type="match status" value="1"/>
</dbReference>
<dbReference type="InterPro" id="IPR029058">
    <property type="entry name" value="AB_hydrolase_fold"/>
</dbReference>
<feature type="domain" description="AB hydrolase-1" evidence="1">
    <location>
        <begin position="20"/>
        <end position="244"/>
    </location>
</feature>
<organism evidence="2 3">
    <name type="scientific">Neptunitalea lumnitzerae</name>
    <dbReference type="NCBI Taxonomy" id="2965509"/>
    <lineage>
        <taxon>Bacteria</taxon>
        <taxon>Pseudomonadati</taxon>
        <taxon>Bacteroidota</taxon>
        <taxon>Flavobacteriia</taxon>
        <taxon>Flavobacteriales</taxon>
        <taxon>Flavobacteriaceae</taxon>
        <taxon>Neptunitalea</taxon>
    </lineage>
</organism>
<gene>
    <name evidence="2" type="ORF">Y10_03110</name>
</gene>
<dbReference type="Pfam" id="PF00561">
    <property type="entry name" value="Abhydrolase_1"/>
    <property type="match status" value="1"/>
</dbReference>
<dbReference type="EMBL" id="BRVO01000001">
    <property type="protein sequence ID" value="GLB47943.1"/>
    <property type="molecule type" value="Genomic_DNA"/>
</dbReference>
<name>A0ABQ5MEZ1_9FLAO</name>
<dbReference type="InterPro" id="IPR050266">
    <property type="entry name" value="AB_hydrolase_sf"/>
</dbReference>
<dbReference type="RefSeq" id="WP_281763605.1">
    <property type="nucleotide sequence ID" value="NZ_BRVO01000001.1"/>
</dbReference>
<dbReference type="PANTHER" id="PTHR43798:SF33">
    <property type="entry name" value="HYDROLASE, PUTATIVE (AFU_ORTHOLOGUE AFUA_2G14860)-RELATED"/>
    <property type="match status" value="1"/>
</dbReference>
<protein>
    <submittedName>
        <fullName evidence="2">Alpha/beta hydrolase</fullName>
    </submittedName>
</protein>
<dbReference type="SUPFAM" id="SSF53474">
    <property type="entry name" value="alpha/beta-Hydrolases"/>
    <property type="match status" value="1"/>
</dbReference>
<evidence type="ECO:0000313" key="2">
    <source>
        <dbReference type="EMBL" id="GLB47943.1"/>
    </source>
</evidence>
<dbReference type="PRINTS" id="PR00111">
    <property type="entry name" value="ABHYDROLASE"/>
</dbReference>
<dbReference type="InterPro" id="IPR000073">
    <property type="entry name" value="AB_hydrolase_1"/>
</dbReference>
<evidence type="ECO:0000313" key="3">
    <source>
        <dbReference type="Proteomes" id="UP001143543"/>
    </source>
</evidence>
<dbReference type="GO" id="GO:0016787">
    <property type="term" value="F:hydrolase activity"/>
    <property type="evidence" value="ECO:0007669"/>
    <property type="project" value="UniProtKB-KW"/>
</dbReference>